<dbReference type="SUPFAM" id="SSF55608">
    <property type="entry name" value="Homing endonucleases"/>
    <property type="match status" value="2"/>
</dbReference>
<keyword evidence="3" id="KW-0540">Nuclease</keyword>
<evidence type="ECO:0000256" key="1">
    <source>
        <dbReference type="SAM" id="Phobius"/>
    </source>
</evidence>
<accession>A0A1B1FKD3</accession>
<keyword evidence="3" id="KW-0496">Mitochondrion</keyword>
<name>A0A1B1FKD3_9CHLO</name>
<dbReference type="Pfam" id="PF00961">
    <property type="entry name" value="LAGLIDADG_1"/>
    <property type="match status" value="2"/>
</dbReference>
<dbReference type="GO" id="GO:0004519">
    <property type="term" value="F:endonuclease activity"/>
    <property type="evidence" value="ECO:0007669"/>
    <property type="project" value="UniProtKB-KW"/>
</dbReference>
<evidence type="ECO:0000313" key="3">
    <source>
        <dbReference type="EMBL" id="ANQ46436.1"/>
    </source>
</evidence>
<organism evidence="3">
    <name type="scientific">Tetrabaena socialis</name>
    <dbReference type="NCBI Taxonomy" id="47790"/>
    <lineage>
        <taxon>Eukaryota</taxon>
        <taxon>Viridiplantae</taxon>
        <taxon>Chlorophyta</taxon>
        <taxon>core chlorophytes</taxon>
        <taxon>Chlorophyceae</taxon>
        <taxon>CS clade</taxon>
        <taxon>Chlamydomonadales</taxon>
        <taxon>Tetrabaenaceae</taxon>
        <taxon>Tetrabaena</taxon>
    </lineage>
</organism>
<keyword evidence="1" id="KW-0472">Membrane</keyword>
<feature type="domain" description="Homing endonuclease LAGLIDADG" evidence="2">
    <location>
        <begin position="87"/>
        <end position="172"/>
    </location>
</feature>
<dbReference type="PANTHER" id="PTHR37520:SF1">
    <property type="entry name" value="INTRON-ENCODED DNA ENDONUCLEASE AI2A-RELATED"/>
    <property type="match status" value="1"/>
</dbReference>
<dbReference type="InterPro" id="IPR004860">
    <property type="entry name" value="LAGLIDADG_dom"/>
</dbReference>
<feature type="domain" description="Homing endonuclease LAGLIDADG" evidence="2">
    <location>
        <begin position="194"/>
        <end position="274"/>
    </location>
</feature>
<feature type="transmembrane region" description="Helical" evidence="1">
    <location>
        <begin position="7"/>
        <end position="28"/>
    </location>
</feature>
<keyword evidence="1" id="KW-1133">Transmembrane helix</keyword>
<keyword evidence="1" id="KW-0812">Transmembrane</keyword>
<dbReference type="PANTHER" id="PTHR37520">
    <property type="entry name" value="INTRON-ENCODED DNA ENDONUCLEASE AI2A-RELATED"/>
    <property type="match status" value="1"/>
</dbReference>
<keyword evidence="3" id="KW-0378">Hydrolase</keyword>
<dbReference type="Gene3D" id="3.10.28.10">
    <property type="entry name" value="Homing endonucleases"/>
    <property type="match status" value="2"/>
</dbReference>
<keyword evidence="3" id="KW-0255">Endonuclease</keyword>
<evidence type="ECO:0000259" key="2">
    <source>
        <dbReference type="Pfam" id="PF00961"/>
    </source>
</evidence>
<sequence length="281" mass="32283">QYNSFNSFVYLFCMGLFMQAKYAIMFLWPRSFVNESAFWDKCWKLLLLDNQQVKFSSQSHGNLLQTSETTLPDSIKTSNDTLFNQYLAGVIDGDGGLYLSKAGYASLDITVETKDIAILYYIQNILGGTVQPRVGVNAVRYRLHNTKAMLNVIDRVNGWVRNTKRVEQLKKLCLHFGVVFKSPQPLSLNNPWFAGFFDTDGTISYSFKHGRPQLYIGVSNKLEVDVTYFKDFFGGNTQYDKNSDSYKWAIYAEKDIRQFFNYSQSCPVHSAKVNRSLQQLQ</sequence>
<feature type="non-terminal residue" evidence="3">
    <location>
        <position position="1"/>
    </location>
</feature>
<dbReference type="InterPro" id="IPR027434">
    <property type="entry name" value="Homing_endonucl"/>
</dbReference>
<geneLocation type="mitochondrion" evidence="3"/>
<proteinExistence type="predicted"/>
<gene>
    <name evidence="3" type="primary">orf281</name>
</gene>
<protein>
    <submittedName>
        <fullName evidence="3">LAGLIDADG endonuclease</fullName>
    </submittedName>
</protein>
<dbReference type="EMBL" id="KX232644">
    <property type="protein sequence ID" value="ANQ46436.1"/>
    <property type="molecule type" value="Genomic_DNA"/>
</dbReference>
<reference evidence="3" key="1">
    <citation type="submission" date="2016-05" db="EMBL/GenBank/DDBJ databases">
        <authorList>
            <person name="Lavstsen T."/>
            <person name="Jespersen J.S."/>
        </authorList>
    </citation>
    <scope>NUCLEOTIDE SEQUENCE</scope>
</reference>
<dbReference type="AlphaFoldDB" id="A0A1B1FKD3"/>